<dbReference type="SUPFAM" id="SSF75005">
    <property type="entry name" value="Arabinanase/levansucrase/invertase"/>
    <property type="match status" value="1"/>
</dbReference>
<dbReference type="InterPro" id="IPR013148">
    <property type="entry name" value="Glyco_hydro_32_N"/>
</dbReference>
<evidence type="ECO:0000313" key="6">
    <source>
        <dbReference type="Proteomes" id="UP001497444"/>
    </source>
</evidence>
<organism evidence="5 6">
    <name type="scientific">Sphagnum jensenii</name>
    <dbReference type="NCBI Taxonomy" id="128206"/>
    <lineage>
        <taxon>Eukaryota</taxon>
        <taxon>Viridiplantae</taxon>
        <taxon>Streptophyta</taxon>
        <taxon>Embryophyta</taxon>
        <taxon>Bryophyta</taxon>
        <taxon>Sphagnophytina</taxon>
        <taxon>Sphagnopsida</taxon>
        <taxon>Sphagnales</taxon>
        <taxon>Sphagnaceae</taxon>
        <taxon>Sphagnum</taxon>
    </lineage>
</organism>
<comment type="similarity">
    <text evidence="1">Belongs to the glycosyl hydrolase 32 family.</text>
</comment>
<dbReference type="Pfam" id="PF00251">
    <property type="entry name" value="Glyco_hydro_32N"/>
    <property type="match status" value="1"/>
</dbReference>
<keyword evidence="2" id="KW-0378">Hydrolase</keyword>
<keyword evidence="6" id="KW-1185">Reference proteome</keyword>
<dbReference type="PANTHER" id="PTHR31953">
    <property type="entry name" value="BETA-FRUCTOFURANOSIDASE, INSOLUBLE ISOENZYME CWINV1-RELATED"/>
    <property type="match status" value="1"/>
</dbReference>
<evidence type="ECO:0000256" key="3">
    <source>
        <dbReference type="ARBA" id="ARBA00023295"/>
    </source>
</evidence>
<dbReference type="InterPro" id="IPR023296">
    <property type="entry name" value="Glyco_hydro_beta-prop_sf"/>
</dbReference>
<dbReference type="Gene3D" id="2.115.10.20">
    <property type="entry name" value="Glycosyl hydrolase domain, family 43"/>
    <property type="match status" value="1"/>
</dbReference>
<evidence type="ECO:0000256" key="2">
    <source>
        <dbReference type="ARBA" id="ARBA00022801"/>
    </source>
</evidence>
<accession>A0ABP0WUY1</accession>
<dbReference type="Proteomes" id="UP001497444">
    <property type="component" value="Chromosome 2"/>
</dbReference>
<gene>
    <name evidence="5" type="ORF">CSSPJE1EN1_LOCUS14665</name>
</gene>
<proteinExistence type="inferred from homology"/>
<sequence>MPIHSDTIGTYDKVARKFIPTDQKLDIGHGFRLDYGKYYAAKSMYDPVKNRNIMWAWVNESDTTQMDIDKGWSSVLGIPRSLAVDSRTGVNLIQWPIEEVNALRGAKLSKTDVKLEAGAVVEVEHASGGQVEHKRPYQKGFLASHSNVQIEACSCIASKWSNLCITK</sequence>
<protein>
    <recommendedName>
        <fullName evidence="4">Glycosyl hydrolase family 32 N-terminal domain-containing protein</fullName>
    </recommendedName>
</protein>
<dbReference type="EMBL" id="OZ020097">
    <property type="protein sequence ID" value="CAK9269187.1"/>
    <property type="molecule type" value="Genomic_DNA"/>
</dbReference>
<feature type="domain" description="Glycosyl hydrolase family 32 N-terminal" evidence="4">
    <location>
        <begin position="7"/>
        <end position="96"/>
    </location>
</feature>
<name>A0ABP0WUY1_9BRYO</name>
<dbReference type="InterPro" id="IPR050551">
    <property type="entry name" value="Fructan_Metab_Enzymes"/>
</dbReference>
<reference evidence="5 6" key="1">
    <citation type="submission" date="2024-02" db="EMBL/GenBank/DDBJ databases">
        <authorList>
            <consortium name="ELIXIR-Norway"/>
            <consortium name="Elixir Norway"/>
        </authorList>
    </citation>
    <scope>NUCLEOTIDE SEQUENCE [LARGE SCALE GENOMIC DNA]</scope>
</reference>
<evidence type="ECO:0000313" key="5">
    <source>
        <dbReference type="EMBL" id="CAK9269187.1"/>
    </source>
</evidence>
<keyword evidence="3" id="KW-0326">Glycosidase</keyword>
<evidence type="ECO:0000256" key="1">
    <source>
        <dbReference type="ARBA" id="ARBA00009902"/>
    </source>
</evidence>
<evidence type="ECO:0000259" key="4">
    <source>
        <dbReference type="Pfam" id="PF00251"/>
    </source>
</evidence>